<dbReference type="EMBL" id="CAAALY010105264">
    <property type="protein sequence ID" value="VEL29674.1"/>
    <property type="molecule type" value="Genomic_DNA"/>
</dbReference>
<gene>
    <name evidence="11" type="ORF">PXEA_LOCUS23114</name>
</gene>
<evidence type="ECO:0000256" key="3">
    <source>
        <dbReference type="ARBA" id="ARBA00022692"/>
    </source>
</evidence>
<sequence>MFQNSKGEGDGGYSSESDSEEETMLRRIEESERVNADSVVIPINVVIGVLAVYILLGASIFNKWEPWSLVDGAYFAFVTLATIGFGDLVPGNGRFDQVRPVNDHF</sequence>
<evidence type="ECO:0000256" key="4">
    <source>
        <dbReference type="ARBA" id="ARBA00022989"/>
    </source>
</evidence>
<dbReference type="PANTHER" id="PTHR11003">
    <property type="entry name" value="POTASSIUM CHANNEL, SUBFAMILY K"/>
    <property type="match status" value="1"/>
</dbReference>
<dbReference type="AlphaFoldDB" id="A0A448X6Y3"/>
<keyword evidence="6 9" id="KW-0472">Membrane</keyword>
<dbReference type="PANTHER" id="PTHR11003:SF352">
    <property type="entry name" value="BCDNA.GH04802-RELATED"/>
    <property type="match status" value="1"/>
</dbReference>
<dbReference type="GO" id="GO:0022841">
    <property type="term" value="F:potassium ion leak channel activity"/>
    <property type="evidence" value="ECO:0007669"/>
    <property type="project" value="TreeGrafter"/>
</dbReference>
<keyword evidence="5" id="KW-0406">Ion transport</keyword>
<evidence type="ECO:0000256" key="7">
    <source>
        <dbReference type="ARBA" id="ARBA00023303"/>
    </source>
</evidence>
<feature type="region of interest" description="Disordered" evidence="8">
    <location>
        <begin position="1"/>
        <end position="28"/>
    </location>
</feature>
<keyword evidence="12" id="KW-1185">Reference proteome</keyword>
<feature type="transmembrane region" description="Helical" evidence="9">
    <location>
        <begin position="39"/>
        <end position="61"/>
    </location>
</feature>
<evidence type="ECO:0000256" key="1">
    <source>
        <dbReference type="ARBA" id="ARBA00004141"/>
    </source>
</evidence>
<evidence type="ECO:0000256" key="8">
    <source>
        <dbReference type="SAM" id="MobiDB-lite"/>
    </source>
</evidence>
<dbReference type="InterPro" id="IPR003280">
    <property type="entry name" value="2pore_dom_K_chnl"/>
</dbReference>
<feature type="transmembrane region" description="Helical" evidence="9">
    <location>
        <begin position="73"/>
        <end position="90"/>
    </location>
</feature>
<evidence type="ECO:0000256" key="2">
    <source>
        <dbReference type="ARBA" id="ARBA00022448"/>
    </source>
</evidence>
<dbReference type="GO" id="GO:0005886">
    <property type="term" value="C:plasma membrane"/>
    <property type="evidence" value="ECO:0007669"/>
    <property type="project" value="TreeGrafter"/>
</dbReference>
<keyword evidence="7" id="KW-0407">Ion channel</keyword>
<keyword evidence="3 9" id="KW-0812">Transmembrane</keyword>
<protein>
    <recommendedName>
        <fullName evidence="10">Potassium channel domain-containing protein</fullName>
    </recommendedName>
</protein>
<organism evidence="11 12">
    <name type="scientific">Protopolystoma xenopodis</name>
    <dbReference type="NCBI Taxonomy" id="117903"/>
    <lineage>
        <taxon>Eukaryota</taxon>
        <taxon>Metazoa</taxon>
        <taxon>Spiralia</taxon>
        <taxon>Lophotrochozoa</taxon>
        <taxon>Platyhelminthes</taxon>
        <taxon>Monogenea</taxon>
        <taxon>Polyopisthocotylea</taxon>
        <taxon>Polystomatidea</taxon>
        <taxon>Polystomatidae</taxon>
        <taxon>Protopolystoma</taxon>
    </lineage>
</organism>
<evidence type="ECO:0000313" key="11">
    <source>
        <dbReference type="EMBL" id="VEL29674.1"/>
    </source>
</evidence>
<dbReference type="Pfam" id="PF07885">
    <property type="entry name" value="Ion_trans_2"/>
    <property type="match status" value="1"/>
</dbReference>
<evidence type="ECO:0000313" key="12">
    <source>
        <dbReference type="Proteomes" id="UP000784294"/>
    </source>
</evidence>
<keyword evidence="2" id="KW-0813">Transport</keyword>
<reference evidence="11" key="1">
    <citation type="submission" date="2018-11" db="EMBL/GenBank/DDBJ databases">
        <authorList>
            <consortium name="Pathogen Informatics"/>
        </authorList>
    </citation>
    <scope>NUCLEOTIDE SEQUENCE</scope>
</reference>
<dbReference type="InterPro" id="IPR013099">
    <property type="entry name" value="K_chnl_dom"/>
</dbReference>
<proteinExistence type="predicted"/>
<comment type="caution">
    <text evidence="11">The sequence shown here is derived from an EMBL/GenBank/DDBJ whole genome shotgun (WGS) entry which is preliminary data.</text>
</comment>
<dbReference type="GO" id="GO:0015271">
    <property type="term" value="F:outward rectifier potassium channel activity"/>
    <property type="evidence" value="ECO:0007669"/>
    <property type="project" value="TreeGrafter"/>
</dbReference>
<evidence type="ECO:0000256" key="6">
    <source>
        <dbReference type="ARBA" id="ARBA00023136"/>
    </source>
</evidence>
<dbReference type="Proteomes" id="UP000784294">
    <property type="component" value="Unassembled WGS sequence"/>
</dbReference>
<feature type="domain" description="Potassium channel" evidence="10">
    <location>
        <begin position="49"/>
        <end position="91"/>
    </location>
</feature>
<comment type="subcellular location">
    <subcellularLocation>
        <location evidence="1">Membrane</location>
        <topology evidence="1">Multi-pass membrane protein</topology>
    </subcellularLocation>
</comment>
<dbReference type="OrthoDB" id="297496at2759"/>
<evidence type="ECO:0000259" key="10">
    <source>
        <dbReference type="Pfam" id="PF07885"/>
    </source>
</evidence>
<dbReference type="SUPFAM" id="SSF81324">
    <property type="entry name" value="Voltage-gated potassium channels"/>
    <property type="match status" value="1"/>
</dbReference>
<evidence type="ECO:0000256" key="9">
    <source>
        <dbReference type="SAM" id="Phobius"/>
    </source>
</evidence>
<evidence type="ECO:0000256" key="5">
    <source>
        <dbReference type="ARBA" id="ARBA00023065"/>
    </source>
</evidence>
<accession>A0A448X6Y3</accession>
<dbReference type="Gene3D" id="1.10.287.70">
    <property type="match status" value="1"/>
</dbReference>
<dbReference type="GO" id="GO:0030322">
    <property type="term" value="P:stabilization of membrane potential"/>
    <property type="evidence" value="ECO:0007669"/>
    <property type="project" value="TreeGrafter"/>
</dbReference>
<name>A0A448X6Y3_9PLAT</name>
<keyword evidence="4 9" id="KW-1133">Transmembrane helix</keyword>